<gene>
    <name evidence="8" type="primary">dcm</name>
    <name evidence="8" type="ORF">KL86APRO_10103</name>
</gene>
<evidence type="ECO:0000256" key="6">
    <source>
        <dbReference type="ARBA" id="ARBA00047422"/>
    </source>
</evidence>
<dbReference type="AlphaFoldDB" id="A0A212IVM9"/>
<dbReference type="SUPFAM" id="SSF53335">
    <property type="entry name" value="S-adenosyl-L-methionine-dependent methyltransferases"/>
    <property type="match status" value="1"/>
</dbReference>
<keyword evidence="3 7" id="KW-0808">Transferase</keyword>
<dbReference type="PROSITE" id="PS51679">
    <property type="entry name" value="SAM_MT_C5"/>
    <property type="match status" value="1"/>
</dbReference>
<dbReference type="GO" id="GO:0044027">
    <property type="term" value="P:negative regulation of gene expression via chromosomal CpG island methylation"/>
    <property type="evidence" value="ECO:0007669"/>
    <property type="project" value="TreeGrafter"/>
</dbReference>
<comment type="catalytic activity">
    <reaction evidence="6">
        <text>a 2'-deoxycytidine in DNA + S-adenosyl-L-methionine = a 5-methyl-2'-deoxycytidine in DNA + S-adenosyl-L-homocysteine + H(+)</text>
        <dbReference type="Rhea" id="RHEA:13681"/>
        <dbReference type="Rhea" id="RHEA-COMP:11369"/>
        <dbReference type="Rhea" id="RHEA-COMP:11370"/>
        <dbReference type="ChEBI" id="CHEBI:15378"/>
        <dbReference type="ChEBI" id="CHEBI:57856"/>
        <dbReference type="ChEBI" id="CHEBI:59789"/>
        <dbReference type="ChEBI" id="CHEBI:85452"/>
        <dbReference type="ChEBI" id="CHEBI:85454"/>
        <dbReference type="EC" id="2.1.1.37"/>
    </reaction>
</comment>
<dbReference type="GO" id="GO:0032259">
    <property type="term" value="P:methylation"/>
    <property type="evidence" value="ECO:0007669"/>
    <property type="project" value="UniProtKB-KW"/>
</dbReference>
<proteinExistence type="inferred from homology"/>
<sequence length="329" mass="35898">MALPRWWTSTIPPRSLRTRSPLARLHTHAGGPAMNKPPFLLGAEYVGMPSGLILPEHVVRAQVTQQAKPKAVDFFAGAGGFSLGFIQAGYEVVAAVEWDVSAVITYMMNLCRDGEVTMHYVEPSDRKRMEKELRKSYRRQGIRFDAAGGLSQSSKLRLDNIFHAGSGWIAREPATTPGVKHIFVGDVRKLTSNRILEAIGLGVGELDTICGGPPCQGFSRAGKQDVMDPRNSLVFEYARFIVEMRPKTLVMEEAPAILDMVTPEGVPVVETFCRILEDGGFAGLDALKRSIAHQTGAVGLLRGKAKKAASERPQPEATPSAQIDMFEVV</sequence>
<evidence type="ECO:0000256" key="4">
    <source>
        <dbReference type="ARBA" id="ARBA00022691"/>
    </source>
</evidence>
<dbReference type="Gene3D" id="3.40.50.150">
    <property type="entry name" value="Vaccinia Virus protein VP39"/>
    <property type="match status" value="1"/>
</dbReference>
<dbReference type="PANTHER" id="PTHR10629">
    <property type="entry name" value="CYTOSINE-SPECIFIC METHYLTRANSFERASE"/>
    <property type="match status" value="1"/>
</dbReference>
<name>A0A212IVM9_9PROT</name>
<comment type="similarity">
    <text evidence="7">Belongs to the class I-like SAM-binding methyltransferase superfamily. C5-methyltransferase family.</text>
</comment>
<keyword evidence="4 7" id="KW-0949">S-adenosyl-L-methionine</keyword>
<evidence type="ECO:0000256" key="7">
    <source>
        <dbReference type="PROSITE-ProRule" id="PRU01016"/>
    </source>
</evidence>
<reference evidence="8" key="1">
    <citation type="submission" date="2016-04" db="EMBL/GenBank/DDBJ databases">
        <authorList>
            <person name="Evans L.H."/>
            <person name="Alamgir A."/>
            <person name="Owens N."/>
            <person name="Weber N.D."/>
            <person name="Virtaneva K."/>
            <person name="Barbian K."/>
            <person name="Babar A."/>
            <person name="Rosenke K."/>
        </authorList>
    </citation>
    <scope>NUCLEOTIDE SEQUENCE</scope>
    <source>
        <strain evidence="8">86</strain>
    </source>
</reference>
<dbReference type="InterPro" id="IPR001525">
    <property type="entry name" value="C5_MeTfrase"/>
</dbReference>
<dbReference type="InterPro" id="IPR029063">
    <property type="entry name" value="SAM-dependent_MTases_sf"/>
</dbReference>
<dbReference type="PROSITE" id="PS00094">
    <property type="entry name" value="C5_MTASE_1"/>
    <property type="match status" value="1"/>
</dbReference>
<dbReference type="Pfam" id="PF00145">
    <property type="entry name" value="DNA_methylase"/>
    <property type="match status" value="2"/>
</dbReference>
<dbReference type="GO" id="GO:0003677">
    <property type="term" value="F:DNA binding"/>
    <property type="evidence" value="ECO:0007669"/>
    <property type="project" value="TreeGrafter"/>
</dbReference>
<dbReference type="PRINTS" id="PR00105">
    <property type="entry name" value="C5METTRFRASE"/>
</dbReference>
<accession>A0A212IVM9</accession>
<dbReference type="GO" id="GO:0003886">
    <property type="term" value="F:DNA (cytosine-5-)-methyltransferase activity"/>
    <property type="evidence" value="ECO:0007669"/>
    <property type="project" value="UniProtKB-EC"/>
</dbReference>
<keyword evidence="2 7" id="KW-0489">Methyltransferase</keyword>
<dbReference type="GO" id="GO:0009307">
    <property type="term" value="P:DNA restriction-modification system"/>
    <property type="evidence" value="ECO:0007669"/>
    <property type="project" value="UniProtKB-KW"/>
</dbReference>
<protein>
    <recommendedName>
        <fullName evidence="1">DNA (cytosine-5-)-methyltransferase</fullName>
        <ecNumber evidence="1">2.1.1.37</ecNumber>
    </recommendedName>
</protein>
<dbReference type="PANTHER" id="PTHR10629:SF52">
    <property type="entry name" value="DNA (CYTOSINE-5)-METHYLTRANSFERASE 1"/>
    <property type="match status" value="1"/>
</dbReference>
<dbReference type="EMBL" id="FLUO01000001">
    <property type="protein sequence ID" value="SBV91256.1"/>
    <property type="molecule type" value="Genomic_DNA"/>
</dbReference>
<evidence type="ECO:0000256" key="2">
    <source>
        <dbReference type="ARBA" id="ARBA00022603"/>
    </source>
</evidence>
<dbReference type="InterPro" id="IPR018117">
    <property type="entry name" value="C5_DNA_meth_AS"/>
</dbReference>
<organism evidence="8">
    <name type="scientific">uncultured Alphaproteobacteria bacterium</name>
    <dbReference type="NCBI Taxonomy" id="91750"/>
    <lineage>
        <taxon>Bacteria</taxon>
        <taxon>Pseudomonadati</taxon>
        <taxon>Pseudomonadota</taxon>
        <taxon>Alphaproteobacteria</taxon>
        <taxon>environmental samples</taxon>
    </lineage>
</organism>
<feature type="active site" evidence="7">
    <location>
        <position position="215"/>
    </location>
</feature>
<evidence type="ECO:0000313" key="8">
    <source>
        <dbReference type="EMBL" id="SBV91256.1"/>
    </source>
</evidence>
<dbReference type="InterPro" id="IPR050390">
    <property type="entry name" value="C5-Methyltransferase"/>
</dbReference>
<keyword evidence="5" id="KW-0680">Restriction system</keyword>
<evidence type="ECO:0000256" key="1">
    <source>
        <dbReference type="ARBA" id="ARBA00011975"/>
    </source>
</evidence>
<evidence type="ECO:0000256" key="5">
    <source>
        <dbReference type="ARBA" id="ARBA00022747"/>
    </source>
</evidence>
<dbReference type="EC" id="2.1.1.37" evidence="1"/>
<evidence type="ECO:0000256" key="3">
    <source>
        <dbReference type="ARBA" id="ARBA00022679"/>
    </source>
</evidence>